<dbReference type="HOGENOM" id="CLU_587543_0_0_9"/>
<sequence length="472" mass="54197">MECREGERKFCMGEGTEDRMQVYIKHVVLEPGLEMEYAQPLLTLFDELLAWDLASGDSRIIFYTEGRSRLRENRTEQEFQAFAWSHVHPRECRQFQAFFSAVHMKELYGSKHPEKLVYRQRTAEGGYVWVEVVAITAGGGGTMLCYVRDMGKEEQKRYIQEQIIDQYVYKKCDFFLCLDGDTGYYEILQKNDSRIQGQMPHSGNYEQELEECIRKYVVSEDRDLLLEKASMNNVLDVLEREGELMVSYGEKGTDGRYARKLLRYVYFDRQEQKILLMRQDITAEYLEQRRQKKRLSDALLHARIDSLTGLYNRQAVNAKINGILRGAAVMPPSVLLFIDLDNFKTVNDTLGHRYGDKVLCSVAECFRQVLRTSDIIGRVGGDEFVAFLSGVTSLDEARECAGRLCQAVSRIPDLDLKGCGLSCSIGGAVCPRDGRDYDSLLMKADIAVYEAKRRGKNQFAFYEPGMRPHSEP</sequence>
<dbReference type="AlphaFoldDB" id="A8RHM5"/>
<protein>
    <recommendedName>
        <fullName evidence="1">GGDEF domain-containing protein</fullName>
    </recommendedName>
</protein>
<proteinExistence type="predicted"/>
<gene>
    <name evidence="2" type="ORF">CLOBOL_00455</name>
</gene>
<accession>A8RHM5</accession>
<dbReference type="InterPro" id="IPR043128">
    <property type="entry name" value="Rev_trsase/Diguanyl_cyclase"/>
</dbReference>
<dbReference type="CDD" id="cd01949">
    <property type="entry name" value="GGDEF"/>
    <property type="match status" value="1"/>
</dbReference>
<evidence type="ECO:0000259" key="1">
    <source>
        <dbReference type="PROSITE" id="PS50887"/>
    </source>
</evidence>
<reference evidence="2 3" key="1">
    <citation type="submission" date="2007-08" db="EMBL/GenBank/DDBJ databases">
        <authorList>
            <person name="Fulton L."/>
            <person name="Clifton S."/>
            <person name="Fulton B."/>
            <person name="Xu J."/>
            <person name="Minx P."/>
            <person name="Pepin K.H."/>
            <person name="Johnson M."/>
            <person name="Thiruvilangam P."/>
            <person name="Bhonagiri V."/>
            <person name="Nash W.E."/>
            <person name="Mardis E.R."/>
            <person name="Wilson R.K."/>
        </authorList>
    </citation>
    <scope>NUCLEOTIDE SEQUENCE [LARGE SCALE GENOMIC DNA]</scope>
    <source>
        <strain evidence="3">ATCC BAA-613 / DSM 15670 / CCUG 46953 / JCM 12243 / WAL 16351</strain>
    </source>
</reference>
<dbReference type="PANTHER" id="PTHR46663">
    <property type="entry name" value="DIGUANYLATE CYCLASE DGCT-RELATED"/>
    <property type="match status" value="1"/>
</dbReference>
<dbReference type="PANTHER" id="PTHR46663:SF4">
    <property type="entry name" value="DIGUANYLATE CYCLASE DGCT-RELATED"/>
    <property type="match status" value="1"/>
</dbReference>
<comment type="caution">
    <text evidence="2">The sequence shown here is derived from an EMBL/GenBank/DDBJ whole genome shotgun (WGS) entry which is preliminary data.</text>
</comment>
<dbReference type="Gene3D" id="3.30.70.270">
    <property type="match status" value="1"/>
</dbReference>
<dbReference type="EMBL" id="ABCC02000009">
    <property type="protein sequence ID" value="EDP19019.1"/>
    <property type="molecule type" value="Genomic_DNA"/>
</dbReference>
<dbReference type="Pfam" id="PF00990">
    <property type="entry name" value="GGDEF"/>
    <property type="match status" value="1"/>
</dbReference>
<dbReference type="InterPro" id="IPR000160">
    <property type="entry name" value="GGDEF_dom"/>
</dbReference>
<dbReference type="Proteomes" id="UP000005396">
    <property type="component" value="Unassembled WGS sequence"/>
</dbReference>
<dbReference type="eggNOG" id="COG2199">
    <property type="taxonomic scope" value="Bacteria"/>
</dbReference>
<dbReference type="SMART" id="SM00267">
    <property type="entry name" value="GGDEF"/>
    <property type="match status" value="1"/>
</dbReference>
<dbReference type="SUPFAM" id="SSF55073">
    <property type="entry name" value="Nucleotide cyclase"/>
    <property type="match status" value="1"/>
</dbReference>
<reference evidence="2 3" key="2">
    <citation type="submission" date="2007-09" db="EMBL/GenBank/DDBJ databases">
        <title>Draft genome sequence of Clostridium bolteae (ATCC BAA-613).</title>
        <authorList>
            <person name="Sudarsanam P."/>
            <person name="Ley R."/>
            <person name="Guruge J."/>
            <person name="Turnbaugh P.J."/>
            <person name="Mahowald M."/>
            <person name="Liep D."/>
            <person name="Gordon J."/>
        </authorList>
    </citation>
    <scope>NUCLEOTIDE SEQUENCE [LARGE SCALE GENOMIC DNA]</scope>
    <source>
        <strain evidence="3">ATCC BAA-613 / DSM 15670 / CCUG 46953 / JCM 12243 / WAL 16351</strain>
    </source>
</reference>
<dbReference type="PROSITE" id="PS50887">
    <property type="entry name" value="GGDEF"/>
    <property type="match status" value="1"/>
</dbReference>
<name>A8RHM5_ENTBW</name>
<feature type="domain" description="GGDEF" evidence="1">
    <location>
        <begin position="331"/>
        <end position="464"/>
    </location>
</feature>
<evidence type="ECO:0000313" key="3">
    <source>
        <dbReference type="Proteomes" id="UP000005396"/>
    </source>
</evidence>
<dbReference type="NCBIfam" id="TIGR00254">
    <property type="entry name" value="GGDEF"/>
    <property type="match status" value="1"/>
</dbReference>
<organism evidence="2 3">
    <name type="scientific">Enterocloster bolteae (strain ATCC BAA-613 / DSM 15670 / CCUG 46953 / JCM 12243 / WAL 16351)</name>
    <name type="common">Clostridium bolteae</name>
    <dbReference type="NCBI Taxonomy" id="411902"/>
    <lineage>
        <taxon>Bacteria</taxon>
        <taxon>Bacillati</taxon>
        <taxon>Bacillota</taxon>
        <taxon>Clostridia</taxon>
        <taxon>Lachnospirales</taxon>
        <taxon>Lachnospiraceae</taxon>
        <taxon>Enterocloster</taxon>
    </lineage>
</organism>
<dbReference type="InterPro" id="IPR029787">
    <property type="entry name" value="Nucleotide_cyclase"/>
</dbReference>
<dbReference type="PaxDb" id="411902-CLOBOL_00455"/>
<evidence type="ECO:0000313" key="2">
    <source>
        <dbReference type="EMBL" id="EDP19019.1"/>
    </source>
</evidence>
<dbReference type="InterPro" id="IPR052163">
    <property type="entry name" value="DGC-Regulatory_Protein"/>
</dbReference>